<sequence>MKFCNLCGSDLAQRVPAGDNRPRHQCTECNEIHYQNPKMVVGTLVSDDQGRVLLCRRAIEPRHGYWTLPAGYMENGETTLQGALRETWEEAEANVSTPALYQIFNVPRINQVYFIYRATLDGAFGCGEESLECQLFHQHEIPWDELAFSTVYHCLKRWFQHPNDHQVQERTIDYPARASS</sequence>
<dbReference type="EMBL" id="REFJ01000002">
    <property type="protein sequence ID" value="RMA81424.1"/>
    <property type="molecule type" value="Genomic_DNA"/>
</dbReference>
<dbReference type="PANTHER" id="PTHR43222">
    <property type="entry name" value="NUDIX HYDROLASE 23"/>
    <property type="match status" value="1"/>
</dbReference>
<evidence type="ECO:0000313" key="3">
    <source>
        <dbReference type="Proteomes" id="UP000267187"/>
    </source>
</evidence>
<gene>
    <name evidence="2" type="ORF">DFR27_1244</name>
</gene>
<dbReference type="Pfam" id="PF00293">
    <property type="entry name" value="NUDIX"/>
    <property type="match status" value="1"/>
</dbReference>
<dbReference type="CDD" id="cd04511">
    <property type="entry name" value="NUDIX_Hydrolase"/>
    <property type="match status" value="1"/>
</dbReference>
<dbReference type="AlphaFoldDB" id="A0A3M0AB26"/>
<evidence type="ECO:0000259" key="1">
    <source>
        <dbReference type="PROSITE" id="PS51462"/>
    </source>
</evidence>
<accession>A0A3M0AB26</accession>
<dbReference type="InterPro" id="IPR029401">
    <property type="entry name" value="Nudix_N"/>
</dbReference>
<dbReference type="OrthoDB" id="542521at2"/>
<dbReference type="Gene3D" id="3.90.79.10">
    <property type="entry name" value="Nucleoside Triphosphate Pyrophosphohydrolase"/>
    <property type="match status" value="1"/>
</dbReference>
<dbReference type="RefSeq" id="WP_121876566.1">
    <property type="nucleotide sequence ID" value="NZ_REFJ01000002.1"/>
</dbReference>
<keyword evidence="3" id="KW-1185">Reference proteome</keyword>
<reference evidence="2 3" key="1">
    <citation type="submission" date="2018-10" db="EMBL/GenBank/DDBJ databases">
        <title>Genomic Encyclopedia of Type Strains, Phase IV (KMG-IV): sequencing the most valuable type-strain genomes for metagenomic binning, comparative biology and taxonomic classification.</title>
        <authorList>
            <person name="Goeker M."/>
        </authorList>
    </citation>
    <scope>NUCLEOTIDE SEQUENCE [LARGE SCALE GENOMIC DNA]</scope>
    <source>
        <strain evidence="2 3">DSM 25080</strain>
    </source>
</reference>
<dbReference type="Gene3D" id="2.20.70.10">
    <property type="match status" value="1"/>
</dbReference>
<name>A0A3M0AB26_9GAMM</name>
<dbReference type="PROSITE" id="PS51462">
    <property type="entry name" value="NUDIX"/>
    <property type="match status" value="1"/>
</dbReference>
<proteinExistence type="predicted"/>
<dbReference type="GO" id="GO:0003824">
    <property type="term" value="F:catalytic activity"/>
    <property type="evidence" value="ECO:0007669"/>
    <property type="project" value="UniProtKB-ARBA"/>
</dbReference>
<feature type="domain" description="Nudix hydrolase" evidence="1">
    <location>
        <begin position="36"/>
        <end position="160"/>
    </location>
</feature>
<organism evidence="2 3">
    <name type="scientific">Umboniibacter marinipuniceus</name>
    <dbReference type="NCBI Taxonomy" id="569599"/>
    <lineage>
        <taxon>Bacteria</taxon>
        <taxon>Pseudomonadati</taxon>
        <taxon>Pseudomonadota</taxon>
        <taxon>Gammaproteobacteria</taxon>
        <taxon>Cellvibrionales</taxon>
        <taxon>Cellvibrionaceae</taxon>
        <taxon>Umboniibacter</taxon>
    </lineage>
</organism>
<evidence type="ECO:0000313" key="2">
    <source>
        <dbReference type="EMBL" id="RMA81424.1"/>
    </source>
</evidence>
<protein>
    <submittedName>
        <fullName evidence="2">ADP-ribose pyrophosphatase YjhB (NUDIX family)</fullName>
    </submittedName>
</protein>
<comment type="caution">
    <text evidence="2">The sequence shown here is derived from an EMBL/GenBank/DDBJ whole genome shotgun (WGS) entry which is preliminary data.</text>
</comment>
<dbReference type="InterPro" id="IPR000086">
    <property type="entry name" value="NUDIX_hydrolase_dom"/>
</dbReference>
<dbReference type="InterPro" id="IPR015797">
    <property type="entry name" value="NUDIX_hydrolase-like_dom_sf"/>
</dbReference>
<dbReference type="SUPFAM" id="SSF55811">
    <property type="entry name" value="Nudix"/>
    <property type="match status" value="1"/>
</dbReference>
<dbReference type="Proteomes" id="UP000267187">
    <property type="component" value="Unassembled WGS sequence"/>
</dbReference>
<dbReference type="PANTHER" id="PTHR43222:SF2">
    <property type="entry name" value="NUDIX HYDROLASE 23, CHLOROPLASTIC"/>
    <property type="match status" value="1"/>
</dbReference>
<dbReference type="Pfam" id="PF14803">
    <property type="entry name" value="Zn_ribbon_Nudix"/>
    <property type="match status" value="1"/>
</dbReference>